<sequence length="252" mass="28977">MKWMSYLQQFNIVIKYTKGATNKLADMLSSPPTPISSALLVTMKIQHIVPSEYSKGYDTDANFNSAYAKLQAVKKCEFQLMDGLMPFLEVLWGMMDTGLKTSTAFHPQTDGQIEPLSVKEEEEHIRAQKVPERVRKVHTEVEAQLKHSQQRYKARHDKHRVPCNFKEGDLVWLHHGKERLTGEGKQLKTIRYGPFKIIKQIGDNAFQLVLPPYMHIYSVINAQNLKLFEPSLLDNDPNEDTRLPSVDNLKIE</sequence>
<dbReference type="Proteomes" id="UP001054821">
    <property type="component" value="Chromosome 1"/>
</dbReference>
<accession>A0AAD4ZMT4</accession>
<feature type="domain" description="Tf2-1-like SH3-like" evidence="2">
    <location>
        <begin position="168"/>
        <end position="227"/>
    </location>
</feature>
<name>A0AAD4ZMT4_PRUDU</name>
<gene>
    <name evidence="3" type="ORF">L3X38_003854</name>
</gene>
<feature type="region of interest" description="Disordered" evidence="1">
    <location>
        <begin position="231"/>
        <end position="252"/>
    </location>
</feature>
<keyword evidence="4" id="KW-1185">Reference proteome</keyword>
<evidence type="ECO:0000256" key="1">
    <source>
        <dbReference type="SAM" id="MobiDB-lite"/>
    </source>
</evidence>
<proteinExistence type="predicted"/>
<reference evidence="3 4" key="1">
    <citation type="journal article" date="2022" name="G3 (Bethesda)">
        <title>Whole-genome sequence and methylome profiling of the almond [Prunus dulcis (Mill.) D.A. Webb] cultivar 'Nonpareil'.</title>
        <authorList>
            <person name="D'Amico-Willman K.M."/>
            <person name="Ouma W.Z."/>
            <person name="Meulia T."/>
            <person name="Sideli G.M."/>
            <person name="Gradziel T.M."/>
            <person name="Fresnedo-Ramirez J."/>
        </authorList>
    </citation>
    <scope>NUCLEOTIDE SEQUENCE [LARGE SCALE GENOMIC DNA]</scope>
    <source>
        <strain evidence="3">Clone GOH B32 T37-40</strain>
    </source>
</reference>
<evidence type="ECO:0000259" key="2">
    <source>
        <dbReference type="Pfam" id="PF24626"/>
    </source>
</evidence>
<evidence type="ECO:0000313" key="3">
    <source>
        <dbReference type="EMBL" id="KAI5350963.1"/>
    </source>
</evidence>
<comment type="caution">
    <text evidence="3">The sequence shown here is derived from an EMBL/GenBank/DDBJ whole genome shotgun (WGS) entry which is preliminary data.</text>
</comment>
<protein>
    <recommendedName>
        <fullName evidence="2">Tf2-1-like SH3-like domain-containing protein</fullName>
    </recommendedName>
</protein>
<evidence type="ECO:0000313" key="4">
    <source>
        <dbReference type="Proteomes" id="UP001054821"/>
    </source>
</evidence>
<dbReference type="InterPro" id="IPR056924">
    <property type="entry name" value="SH3_Tf2-1"/>
</dbReference>
<dbReference type="EMBL" id="JAJFAZ020000001">
    <property type="protein sequence ID" value="KAI5350963.1"/>
    <property type="molecule type" value="Genomic_DNA"/>
</dbReference>
<dbReference type="AlphaFoldDB" id="A0AAD4ZMT4"/>
<dbReference type="Pfam" id="PF24626">
    <property type="entry name" value="SH3_Tf2-1"/>
    <property type="match status" value="1"/>
</dbReference>
<organism evidence="3 4">
    <name type="scientific">Prunus dulcis</name>
    <name type="common">Almond</name>
    <name type="synonym">Amygdalus dulcis</name>
    <dbReference type="NCBI Taxonomy" id="3755"/>
    <lineage>
        <taxon>Eukaryota</taxon>
        <taxon>Viridiplantae</taxon>
        <taxon>Streptophyta</taxon>
        <taxon>Embryophyta</taxon>
        <taxon>Tracheophyta</taxon>
        <taxon>Spermatophyta</taxon>
        <taxon>Magnoliopsida</taxon>
        <taxon>eudicotyledons</taxon>
        <taxon>Gunneridae</taxon>
        <taxon>Pentapetalae</taxon>
        <taxon>rosids</taxon>
        <taxon>fabids</taxon>
        <taxon>Rosales</taxon>
        <taxon>Rosaceae</taxon>
        <taxon>Amygdaloideae</taxon>
        <taxon>Amygdaleae</taxon>
        <taxon>Prunus</taxon>
    </lineage>
</organism>